<evidence type="ECO:0000256" key="2">
    <source>
        <dbReference type="ARBA" id="ARBA00007635"/>
    </source>
</evidence>
<sequence length="563" mass="60937">MDDEWRPVMAMLVFNLISAVMTALVKKALQQGLNALVLITLRQLVATLFLAPIAYFKERNTRPKLTLEIFVYHFFSAALGASLSQYSFFYGLKLTTATFAITFANMAPVLTFLIAIALRYVCVCVCQVESLNMKSKSGSAKMVGTLMSLGGVLLLSLYKGMAVTHHSSGTPPPSQVQLGNGDDRKVWMLGTVALLANCLVFSLWLLLQSRLTNKYPALYSSTAFMFFISTLQTGSLTVTVEWHHASVWIVTKKLEMVTILYSGIMASAAGFLIMTWCVHKRGPVFTAAFIPIVQIMVAIIDFFFLHEQLYLGSVLGSALMIFGLYLLLWGKKKDAMAACSAEFRKAYSNFQFRVLISTFKQGPNGAVVELVPADDNIAAAAAGTAVDDGEPPQQCATPVSVEEACRGASETHAGVAYDHCMASLGADPRSKEAGNKNMHGLAVLATRMAIDHAASTESKIDDLAELEAASSDPQARARFNHCLEQYGGAADLLRDALDNLKAKIYGKAMEQLTAAMGASESCEDAWKGEEEDVPVAAHDREYGRMAHIAFGFTHHAAAAAAAA</sequence>
<dbReference type="InterPro" id="IPR000620">
    <property type="entry name" value="EamA_dom"/>
</dbReference>
<dbReference type="Proteomes" id="UP000251960">
    <property type="component" value="Chromosome 4"/>
</dbReference>
<dbReference type="InterPro" id="IPR006501">
    <property type="entry name" value="Pectinesterase_inhib_dom"/>
</dbReference>
<reference evidence="11 12" key="1">
    <citation type="journal article" date="2018" name="Nat. Genet.">
        <title>Extensive intraspecific gene order and gene structural variations between Mo17 and other maize genomes.</title>
        <authorList>
            <person name="Sun S."/>
            <person name="Zhou Y."/>
            <person name="Chen J."/>
            <person name="Shi J."/>
            <person name="Zhao H."/>
            <person name="Zhao H."/>
            <person name="Song W."/>
            <person name="Zhang M."/>
            <person name="Cui Y."/>
            <person name="Dong X."/>
            <person name="Liu H."/>
            <person name="Ma X."/>
            <person name="Jiao Y."/>
            <person name="Wang B."/>
            <person name="Wei X."/>
            <person name="Stein J.C."/>
            <person name="Glaubitz J.C."/>
            <person name="Lu F."/>
            <person name="Yu G."/>
            <person name="Liang C."/>
            <person name="Fengler K."/>
            <person name="Li B."/>
            <person name="Rafalski A."/>
            <person name="Schnable P.S."/>
            <person name="Ware D.H."/>
            <person name="Buckler E.S."/>
            <person name="Lai J."/>
        </authorList>
    </citation>
    <scope>NUCLEOTIDE SEQUENCE [LARGE SCALE GENOMIC DNA]</scope>
    <source>
        <strain evidence="12">cv. Missouri 17</strain>
        <tissue evidence="11">Seedling</tissue>
    </source>
</reference>
<evidence type="ECO:0000256" key="4">
    <source>
        <dbReference type="ARBA" id="ARBA00022729"/>
    </source>
</evidence>
<organism evidence="11 12">
    <name type="scientific">Zea mays</name>
    <name type="common">Maize</name>
    <dbReference type="NCBI Taxonomy" id="4577"/>
    <lineage>
        <taxon>Eukaryota</taxon>
        <taxon>Viridiplantae</taxon>
        <taxon>Streptophyta</taxon>
        <taxon>Embryophyta</taxon>
        <taxon>Tracheophyta</taxon>
        <taxon>Spermatophyta</taxon>
        <taxon>Magnoliopsida</taxon>
        <taxon>Liliopsida</taxon>
        <taxon>Poales</taxon>
        <taxon>Poaceae</taxon>
        <taxon>PACMAD clade</taxon>
        <taxon>Panicoideae</taxon>
        <taxon>Andropogonodae</taxon>
        <taxon>Andropogoneae</taxon>
        <taxon>Tripsacinae</taxon>
        <taxon>Zea</taxon>
    </lineage>
</organism>
<keyword evidence="6 9" id="KW-0472">Membrane</keyword>
<evidence type="ECO:0000256" key="7">
    <source>
        <dbReference type="ARBA" id="ARBA00023157"/>
    </source>
</evidence>
<feature type="transmembrane region" description="Helical" evidence="9">
    <location>
        <begin position="35"/>
        <end position="57"/>
    </location>
</feature>
<dbReference type="InterPro" id="IPR035513">
    <property type="entry name" value="Invertase/methylesterase_inhib"/>
</dbReference>
<keyword evidence="3 9" id="KW-0812">Transmembrane</keyword>
<comment type="caution">
    <text evidence="11">The sequence shown here is derived from an EMBL/GenBank/DDBJ whole genome shotgun (WGS) entry which is preliminary data.</text>
</comment>
<evidence type="ECO:0000313" key="11">
    <source>
        <dbReference type="EMBL" id="PWZ26387.1"/>
    </source>
</evidence>
<feature type="transmembrane region" description="Helical" evidence="9">
    <location>
        <begin position="284"/>
        <end position="304"/>
    </location>
</feature>
<feature type="transmembrane region" description="Helical" evidence="9">
    <location>
        <begin position="69"/>
        <end position="89"/>
    </location>
</feature>
<dbReference type="InterPro" id="IPR037185">
    <property type="entry name" value="EmrE-like"/>
</dbReference>
<evidence type="ECO:0000256" key="1">
    <source>
        <dbReference type="ARBA" id="ARBA00004141"/>
    </source>
</evidence>
<evidence type="ECO:0000256" key="8">
    <source>
        <dbReference type="ARBA" id="ARBA00038471"/>
    </source>
</evidence>
<proteinExistence type="inferred from homology"/>
<keyword evidence="4" id="KW-0732">Signal</keyword>
<dbReference type="CDD" id="cd15795">
    <property type="entry name" value="PMEI-Pla_a_1_like"/>
    <property type="match status" value="1"/>
</dbReference>
<dbReference type="InterPro" id="IPR034088">
    <property type="entry name" value="Pla_a_1-like"/>
</dbReference>
<gene>
    <name evidence="11" type="primary">At3g30340_1</name>
    <name evidence="11" type="ORF">Zm00014a_017205</name>
</gene>
<dbReference type="GO" id="GO:0004857">
    <property type="term" value="F:enzyme inhibitor activity"/>
    <property type="evidence" value="ECO:0007669"/>
    <property type="project" value="InterPro"/>
</dbReference>
<feature type="transmembrane region" description="Helical" evidence="9">
    <location>
        <begin position="186"/>
        <end position="206"/>
    </location>
</feature>
<dbReference type="SUPFAM" id="SSF103481">
    <property type="entry name" value="Multidrug resistance efflux transporter EmrE"/>
    <property type="match status" value="2"/>
</dbReference>
<feature type="domain" description="Pectinesterase inhibitor" evidence="10">
    <location>
        <begin position="396"/>
        <end position="552"/>
    </location>
</feature>
<dbReference type="AlphaFoldDB" id="A0A3L6F3Z5"/>
<evidence type="ECO:0000256" key="3">
    <source>
        <dbReference type="ARBA" id="ARBA00022692"/>
    </source>
</evidence>
<dbReference type="InterPro" id="IPR030184">
    <property type="entry name" value="WAT1-related"/>
</dbReference>
<accession>A0A3L6F3Z5</accession>
<dbReference type="GO" id="GO:0016020">
    <property type="term" value="C:membrane"/>
    <property type="evidence" value="ECO:0007669"/>
    <property type="project" value="UniProtKB-SubCell"/>
</dbReference>
<dbReference type="Gene3D" id="1.20.140.40">
    <property type="entry name" value="Invertase/pectin methylesterase inhibitor family protein"/>
    <property type="match status" value="1"/>
</dbReference>
<dbReference type="EMBL" id="NCVQ01000005">
    <property type="protein sequence ID" value="PWZ26387.1"/>
    <property type="molecule type" value="Genomic_DNA"/>
</dbReference>
<dbReference type="NCBIfam" id="TIGR01614">
    <property type="entry name" value="PME_inhib"/>
    <property type="match status" value="1"/>
</dbReference>
<feature type="transmembrane region" description="Helical" evidence="9">
    <location>
        <begin position="258"/>
        <end position="277"/>
    </location>
</feature>
<feature type="transmembrane region" description="Helical" evidence="9">
    <location>
        <begin position="109"/>
        <end position="128"/>
    </location>
</feature>
<feature type="transmembrane region" description="Helical" evidence="9">
    <location>
        <begin position="218"/>
        <end position="238"/>
    </location>
</feature>
<feature type="transmembrane region" description="Helical" evidence="9">
    <location>
        <begin position="310"/>
        <end position="328"/>
    </location>
</feature>
<dbReference type="ExpressionAtlas" id="A0A3L6F3Z5">
    <property type="expression patterns" value="baseline and differential"/>
</dbReference>
<dbReference type="GO" id="GO:0022857">
    <property type="term" value="F:transmembrane transporter activity"/>
    <property type="evidence" value="ECO:0007669"/>
    <property type="project" value="InterPro"/>
</dbReference>
<dbReference type="Pfam" id="PF04043">
    <property type="entry name" value="PMEI"/>
    <property type="match status" value="1"/>
</dbReference>
<evidence type="ECO:0000256" key="6">
    <source>
        <dbReference type="ARBA" id="ARBA00023136"/>
    </source>
</evidence>
<evidence type="ECO:0000259" key="10">
    <source>
        <dbReference type="SMART" id="SM00856"/>
    </source>
</evidence>
<evidence type="ECO:0000256" key="5">
    <source>
        <dbReference type="ARBA" id="ARBA00022989"/>
    </source>
</evidence>
<feature type="transmembrane region" description="Helical" evidence="9">
    <location>
        <begin position="12"/>
        <end position="29"/>
    </location>
</feature>
<keyword evidence="7" id="KW-1015">Disulfide bond</keyword>
<dbReference type="FunFam" id="1.20.140.40:FF:000002">
    <property type="entry name" value="Putative invertase inhibitor"/>
    <property type="match status" value="1"/>
</dbReference>
<comment type="similarity">
    <text evidence="8">Belongs to the PMEI family.</text>
</comment>
<keyword evidence="5 9" id="KW-1133">Transmembrane helix</keyword>
<evidence type="ECO:0000256" key="9">
    <source>
        <dbReference type="SAM" id="Phobius"/>
    </source>
</evidence>
<dbReference type="GO" id="GO:0005576">
    <property type="term" value="C:extracellular region"/>
    <property type="evidence" value="ECO:0007669"/>
    <property type="project" value="UniProtKB-ARBA"/>
</dbReference>
<comment type="similarity">
    <text evidence="2">Belongs to the drug/metabolite transporter (DMT) superfamily. Plant drug/metabolite exporter (P-DME) (TC 2.A.7.4) family.</text>
</comment>
<name>A0A3L6F3Z5_MAIZE</name>
<dbReference type="SMART" id="SM00856">
    <property type="entry name" value="PMEI"/>
    <property type="match status" value="1"/>
</dbReference>
<feature type="transmembrane region" description="Helical" evidence="9">
    <location>
        <begin position="140"/>
        <end position="158"/>
    </location>
</feature>
<dbReference type="Pfam" id="PF00892">
    <property type="entry name" value="EamA"/>
    <property type="match status" value="2"/>
</dbReference>
<protein>
    <submittedName>
        <fullName evidence="11">WAT1-related protein</fullName>
    </submittedName>
</protein>
<dbReference type="PANTHER" id="PTHR31218">
    <property type="entry name" value="WAT1-RELATED PROTEIN"/>
    <property type="match status" value="1"/>
</dbReference>
<comment type="subcellular location">
    <subcellularLocation>
        <location evidence="1">Membrane</location>
        <topology evidence="1">Multi-pass membrane protein</topology>
    </subcellularLocation>
</comment>
<evidence type="ECO:0000313" key="12">
    <source>
        <dbReference type="Proteomes" id="UP000251960"/>
    </source>
</evidence>
<dbReference type="SUPFAM" id="SSF101148">
    <property type="entry name" value="Plant invertase/pectin methylesterase inhibitor"/>
    <property type="match status" value="1"/>
</dbReference>